<keyword evidence="8" id="KW-0753">Steroid metabolism</keyword>
<dbReference type="GO" id="GO:0008203">
    <property type="term" value="P:cholesterol metabolic process"/>
    <property type="evidence" value="ECO:0007669"/>
    <property type="project" value="UniProtKB-KW"/>
</dbReference>
<evidence type="ECO:0000256" key="6">
    <source>
        <dbReference type="ARBA" id="ARBA00023098"/>
    </source>
</evidence>
<gene>
    <name evidence="17" type="ORF">RclHR1_05930007</name>
</gene>
<dbReference type="Pfam" id="PF00561">
    <property type="entry name" value="Abhydrolase_1"/>
    <property type="match status" value="1"/>
</dbReference>
<evidence type="ECO:0000259" key="16">
    <source>
        <dbReference type="Pfam" id="PF05199"/>
    </source>
</evidence>
<reference evidence="17 18" key="1">
    <citation type="submission" date="2017-11" db="EMBL/GenBank/DDBJ databases">
        <title>The genome of Rhizophagus clarus HR1 reveals common genetic basis of auxotrophy among arbuscular mycorrhizal fungi.</title>
        <authorList>
            <person name="Kobayashi Y."/>
        </authorList>
    </citation>
    <scope>NUCLEOTIDE SEQUENCE [LARGE SCALE GENOMIC DNA]</scope>
    <source>
        <strain evidence="17 18">HR1</strain>
    </source>
</reference>
<dbReference type="Pfam" id="PF05199">
    <property type="entry name" value="GMC_oxred_C"/>
    <property type="match status" value="1"/>
</dbReference>
<evidence type="ECO:0000259" key="15">
    <source>
        <dbReference type="Pfam" id="PF00561"/>
    </source>
</evidence>
<keyword evidence="3" id="KW-0285">Flavoprotein</keyword>
<keyword evidence="4" id="KW-0274">FAD</keyword>
<keyword evidence="5" id="KW-0560">Oxidoreductase</keyword>
<keyword evidence="18" id="KW-1185">Reference proteome</keyword>
<dbReference type="InterPro" id="IPR029058">
    <property type="entry name" value="AB_hydrolase_fold"/>
</dbReference>
<dbReference type="AlphaFoldDB" id="A0A2Z6SGX5"/>
<dbReference type="GO" id="GO:0004769">
    <property type="term" value="F:steroid Delta-isomerase activity"/>
    <property type="evidence" value="ECO:0007669"/>
    <property type="project" value="UniProtKB-EC"/>
</dbReference>
<dbReference type="STRING" id="94130.A0A2Z6SGX5"/>
<comment type="pathway">
    <text evidence="11">Steroid metabolism; cholesterol degradation.</text>
</comment>
<evidence type="ECO:0000256" key="4">
    <source>
        <dbReference type="ARBA" id="ARBA00022827"/>
    </source>
</evidence>
<evidence type="ECO:0000256" key="12">
    <source>
        <dbReference type="ARBA" id="ARBA00049723"/>
    </source>
</evidence>
<evidence type="ECO:0000256" key="2">
    <source>
        <dbReference type="ARBA" id="ARBA00022548"/>
    </source>
</evidence>
<dbReference type="GO" id="GO:0016995">
    <property type="term" value="F:cholesterol oxidase activity"/>
    <property type="evidence" value="ECO:0007669"/>
    <property type="project" value="UniProtKB-EC"/>
</dbReference>
<protein>
    <recommendedName>
        <fullName evidence="13">Cholesterol oxidase</fullName>
        <ecNumber evidence="12">1.1.3.6</ecNumber>
        <ecNumber evidence="10">5.3.3.1</ecNumber>
    </recommendedName>
    <alternativeName>
        <fullName evidence="14">Cholesterol isomerase</fullName>
    </alternativeName>
</protein>
<evidence type="ECO:0000256" key="14">
    <source>
        <dbReference type="ARBA" id="ARBA00049778"/>
    </source>
</evidence>
<evidence type="ECO:0000256" key="5">
    <source>
        <dbReference type="ARBA" id="ARBA00023002"/>
    </source>
</evidence>
<evidence type="ECO:0000256" key="10">
    <source>
        <dbReference type="ARBA" id="ARBA00038856"/>
    </source>
</evidence>
<dbReference type="InterPro" id="IPR036188">
    <property type="entry name" value="FAD/NAD-bd_sf"/>
</dbReference>
<dbReference type="InterPro" id="IPR000073">
    <property type="entry name" value="AB_hydrolase_1"/>
</dbReference>
<evidence type="ECO:0000256" key="11">
    <source>
        <dbReference type="ARBA" id="ARBA00049645"/>
    </source>
</evidence>
<keyword evidence="7" id="KW-1207">Sterol metabolism</keyword>
<evidence type="ECO:0000256" key="1">
    <source>
        <dbReference type="ARBA" id="ARBA00001974"/>
    </source>
</evidence>
<organism evidence="17 18">
    <name type="scientific">Rhizophagus clarus</name>
    <dbReference type="NCBI Taxonomy" id="94130"/>
    <lineage>
        <taxon>Eukaryota</taxon>
        <taxon>Fungi</taxon>
        <taxon>Fungi incertae sedis</taxon>
        <taxon>Mucoromycota</taxon>
        <taxon>Glomeromycotina</taxon>
        <taxon>Glomeromycetes</taxon>
        <taxon>Glomerales</taxon>
        <taxon>Glomeraceae</taxon>
        <taxon>Rhizophagus</taxon>
    </lineage>
</organism>
<evidence type="ECO:0000256" key="13">
    <source>
        <dbReference type="ARBA" id="ARBA00049744"/>
    </source>
</evidence>
<dbReference type="SUPFAM" id="SSF51905">
    <property type="entry name" value="FAD/NAD(P)-binding domain"/>
    <property type="match status" value="1"/>
</dbReference>
<accession>A0A2Z6SGX5</accession>
<dbReference type="InterPro" id="IPR007867">
    <property type="entry name" value="GMC_OxRtase_C"/>
</dbReference>
<comment type="caution">
    <text evidence="17">The sequence shown here is derived from an EMBL/GenBank/DDBJ whole genome shotgun (WGS) entry which is preliminary data.</text>
</comment>
<dbReference type="Gene3D" id="3.50.50.60">
    <property type="entry name" value="FAD/NAD(P)-binding domain"/>
    <property type="match status" value="2"/>
</dbReference>
<dbReference type="PANTHER" id="PTHR47470">
    <property type="entry name" value="CHOLESTEROL OXIDASE"/>
    <property type="match status" value="1"/>
</dbReference>
<evidence type="ECO:0000313" key="18">
    <source>
        <dbReference type="Proteomes" id="UP000247702"/>
    </source>
</evidence>
<feature type="domain" description="AB hydrolase-1" evidence="15">
    <location>
        <begin position="654"/>
        <end position="745"/>
    </location>
</feature>
<dbReference type="EC" id="1.1.3.6" evidence="12"/>
<dbReference type="InterPro" id="IPR052542">
    <property type="entry name" value="Cholesterol_Oxidase"/>
</dbReference>
<dbReference type="EC" id="5.3.3.1" evidence="10"/>
<evidence type="ECO:0000313" key="17">
    <source>
        <dbReference type="EMBL" id="GBC04897.1"/>
    </source>
</evidence>
<keyword evidence="2" id="KW-0153">Cholesterol metabolism</keyword>
<evidence type="ECO:0000256" key="7">
    <source>
        <dbReference type="ARBA" id="ARBA00023166"/>
    </source>
</evidence>
<comment type="cofactor">
    <cofactor evidence="1">
        <name>FAD</name>
        <dbReference type="ChEBI" id="CHEBI:57692"/>
    </cofactor>
</comment>
<name>A0A2Z6SGX5_9GLOM</name>
<dbReference type="Gene3D" id="3.40.50.1820">
    <property type="entry name" value="alpha/beta hydrolase"/>
    <property type="match status" value="1"/>
</dbReference>
<dbReference type="EMBL" id="BEXD01003974">
    <property type="protein sequence ID" value="GBC04897.1"/>
    <property type="molecule type" value="Genomic_DNA"/>
</dbReference>
<sequence>MFQPCQYPAHFPELPKLRTLEIQARLLGKEYHKNFYRAPITVTFENRVNAAGVRQRASTLTGNDVTGINDGSKNSTLMNYIPDAWNHGCEIFCECEVRSIKKCKKTGRYIVFYEWLDDKRTNFTDDNRHSLFFVIADIVFLAAGTFGSNDILLRSRTYGLNVSDRLGKGFSGNGGIIGLGYNTDYFVNCVGPIKDNTASMKVPVGPCITGIIDMHRDVENVLEGYVIEEGTIPGSTGKIFQLVLEVGSLLIGTESNNTTLSRYAKRLWRKIKSPFNGVYSGATSHTQTYLIMSHDDNTGQIELVNDRLKVSYNGVGSELITVHPIGGCSIGKYGKHGVVNHKGQVFVDDSNVHKGLYVCDGSIIPTALGVNPFLTISALTERICEYAAKDREWEINYDLVTKPIDFDRPLITYERKFNLTNRGHILEGGISFTEVMRGYFSTEVLSADYFAAELEMDDHSALITGTVSCRALSPDPLLVTSGKFRLFIPKTDKVDSNQMMYDLNLFATGGTKYRFKGYELIKNGTFSEQATSTTTLYILIMILTEEEADIRKVVGRGILRIKPSDLLKQLTTFRATGETSESRIKAIITFKNFFVTTILKHIFVRFLPLVYSQVFPVVKPFYYKNRPQKEIWEITAEDGVKSLLHRYQGGRKGPILFVHGASMSHEMWTTNLVKNNIVDYLLERGYDIFLIDNRLSTANIASKEQQTLDDVRLDQAAATKKIREITGVEKIGIISHCTGSIVTFMGLLDGKIGGVGCLIASQVAMHPFVGFWNRVKMYLNIIPFTRYILRQSLFDARTSSETNLTNKILDQLLRFYPVPKGQNCRNALCHRTSFCYGTLYQHENINQQIHDYQNEFVGIVNLTTMQHLVKVSKKKLLLNYQGDKNVVFDLKSAKKSYDALRLVNGADNYVYNEINNYGHSDVWWGTNANEDVFPKVLNHLEETQHLWGYTLPNGFQPFDDSPFHKNRSNSFPY</sequence>
<feature type="domain" description="Glucose-methanol-choline oxidoreductase C-terminal" evidence="16">
    <location>
        <begin position="321"/>
        <end position="379"/>
    </location>
</feature>
<evidence type="ECO:0000256" key="8">
    <source>
        <dbReference type="ARBA" id="ARBA00023221"/>
    </source>
</evidence>
<keyword evidence="9" id="KW-0413">Isomerase</keyword>
<proteinExistence type="predicted"/>
<evidence type="ECO:0000256" key="3">
    <source>
        <dbReference type="ARBA" id="ARBA00022630"/>
    </source>
</evidence>
<dbReference type="Proteomes" id="UP000247702">
    <property type="component" value="Unassembled WGS sequence"/>
</dbReference>
<evidence type="ECO:0000256" key="9">
    <source>
        <dbReference type="ARBA" id="ARBA00023235"/>
    </source>
</evidence>
<keyword evidence="6" id="KW-0443">Lipid metabolism</keyword>
<dbReference type="PANTHER" id="PTHR47470:SF1">
    <property type="entry name" value="FAD-DEPENDENT OXIDOREDUCTASE 2 FAD BINDING DOMAIN-CONTAINING PROTEIN"/>
    <property type="match status" value="1"/>
</dbReference>
<dbReference type="SUPFAM" id="SSF53474">
    <property type="entry name" value="alpha/beta-Hydrolases"/>
    <property type="match status" value="1"/>
</dbReference>